<dbReference type="Pfam" id="PF08544">
    <property type="entry name" value="GHMP_kinases_C"/>
    <property type="match status" value="1"/>
</dbReference>
<evidence type="ECO:0000256" key="3">
    <source>
        <dbReference type="ARBA" id="ARBA00022697"/>
    </source>
</evidence>
<evidence type="ECO:0000313" key="12">
    <source>
        <dbReference type="EMBL" id="OYD09924.1"/>
    </source>
</evidence>
<accession>A0A235BCA8</accession>
<keyword evidence="2 7" id="KW-0808">Transferase</keyword>
<comment type="function">
    <text evidence="7">Catalyzes the ATP-dependent phosphorylation of L-homoserine to L-homoserine phosphate.</text>
</comment>
<dbReference type="SUPFAM" id="SSF54211">
    <property type="entry name" value="Ribosomal protein S5 domain 2-like"/>
    <property type="match status" value="1"/>
</dbReference>
<gene>
    <name evidence="7" type="primary">thrB</name>
    <name evidence="12" type="ORF">CHM34_02825</name>
</gene>
<feature type="domain" description="GHMP kinase N-terminal" evidence="10">
    <location>
        <begin position="89"/>
        <end position="171"/>
    </location>
</feature>
<comment type="pathway">
    <text evidence="7">Amino-acid biosynthesis; L-threonine biosynthesis; L-threonine from L-aspartate: step 4/5.</text>
</comment>
<dbReference type="EC" id="2.7.1.39" evidence="7 8"/>
<name>A0A235BCA8_9BACL</name>
<dbReference type="InterPro" id="IPR000870">
    <property type="entry name" value="Homoserine_kinase"/>
</dbReference>
<feature type="region of interest" description="Disordered" evidence="9">
    <location>
        <begin position="1"/>
        <end position="27"/>
    </location>
</feature>
<dbReference type="SUPFAM" id="SSF55060">
    <property type="entry name" value="GHMP Kinase, C-terminal domain"/>
    <property type="match status" value="1"/>
</dbReference>
<dbReference type="Proteomes" id="UP000215459">
    <property type="component" value="Unassembled WGS sequence"/>
</dbReference>
<organism evidence="12 13">
    <name type="scientific">Paludifilum halophilum</name>
    <dbReference type="NCBI Taxonomy" id="1642702"/>
    <lineage>
        <taxon>Bacteria</taxon>
        <taxon>Bacillati</taxon>
        <taxon>Bacillota</taxon>
        <taxon>Bacilli</taxon>
        <taxon>Bacillales</taxon>
        <taxon>Thermoactinomycetaceae</taxon>
        <taxon>Paludifilum</taxon>
    </lineage>
</organism>
<proteinExistence type="inferred from homology"/>
<dbReference type="PRINTS" id="PR00958">
    <property type="entry name" value="HOMSERKINASE"/>
</dbReference>
<keyword evidence="5 7" id="KW-0418">Kinase</keyword>
<evidence type="ECO:0000256" key="4">
    <source>
        <dbReference type="ARBA" id="ARBA00022741"/>
    </source>
</evidence>
<dbReference type="PANTHER" id="PTHR20861">
    <property type="entry name" value="HOMOSERINE/4-DIPHOSPHOCYTIDYL-2-C-METHYL-D-ERYTHRITOL KINASE"/>
    <property type="match status" value="1"/>
</dbReference>
<dbReference type="UniPathway" id="UPA00050">
    <property type="reaction ID" value="UER00064"/>
</dbReference>
<feature type="binding site" evidence="7">
    <location>
        <begin position="118"/>
        <end position="128"/>
    </location>
    <ligand>
        <name>ATP</name>
        <dbReference type="ChEBI" id="CHEBI:30616"/>
    </ligand>
</feature>
<comment type="caution">
    <text evidence="12">The sequence shown here is derived from an EMBL/GenBank/DDBJ whole genome shotgun (WGS) entry which is preliminary data.</text>
</comment>
<dbReference type="PIRSF" id="PIRSF000676">
    <property type="entry name" value="Homoser_kin"/>
    <property type="match status" value="1"/>
</dbReference>
<reference evidence="12 13" key="1">
    <citation type="submission" date="2017-07" db="EMBL/GenBank/DDBJ databases">
        <title>The genome sequence of Paludifilum halophilum highlights mechanisms for microbial adaptation to high salt environemnts.</title>
        <authorList>
            <person name="Belbahri L."/>
        </authorList>
    </citation>
    <scope>NUCLEOTIDE SEQUENCE [LARGE SCALE GENOMIC DNA]</scope>
    <source>
        <strain evidence="12 13">DSM 102817</strain>
    </source>
</reference>
<dbReference type="InterPro" id="IPR014721">
    <property type="entry name" value="Ribsml_uS5_D2-typ_fold_subgr"/>
</dbReference>
<evidence type="ECO:0000256" key="5">
    <source>
        <dbReference type="ARBA" id="ARBA00022777"/>
    </source>
</evidence>
<dbReference type="Pfam" id="PF00288">
    <property type="entry name" value="GHMP_kinases_N"/>
    <property type="match status" value="1"/>
</dbReference>
<sequence length="341" mass="36943">MPSQSSRKSFPATGKRFGKPLTAGRAPSMDRWKPFEVVVPGSTANLGSGFDSLGMAVDRFLRLRISPSDRMRMKTRGGVLEQVDLDDNNLILRVMREAFREKGRRLPPLLLEAESDIPLMRGLGSSAAAIVAGWTAANRLLGNPWSREELLQRATRTEGHPDNVGASLYGGVVITSWDGRHAHLLQAETPPLTIVAAVPLVSLATSEARHVLPEHLTHGEAVLGSSRANLLTAALLTGNWEALRVGMNDRFHQPYRLSLVPGLQEMLEGAYRHGALGAALSGAGPTVIAFTLDPESVSEYMEDVFQNLSVPADIFILRPYDRGAVVGLTNESDRSTLLGNL</sequence>
<dbReference type="PANTHER" id="PTHR20861:SF1">
    <property type="entry name" value="HOMOSERINE KINASE"/>
    <property type="match status" value="1"/>
</dbReference>
<keyword evidence="1 7" id="KW-0028">Amino-acid biosynthesis</keyword>
<keyword evidence="3 7" id="KW-0791">Threonine biosynthesis</keyword>
<feature type="domain" description="GHMP kinase C-terminal" evidence="11">
    <location>
        <begin position="233"/>
        <end position="299"/>
    </location>
</feature>
<dbReference type="InterPro" id="IPR036554">
    <property type="entry name" value="GHMP_kinase_C_sf"/>
</dbReference>
<comment type="catalytic activity">
    <reaction evidence="7">
        <text>L-homoserine + ATP = O-phospho-L-homoserine + ADP + H(+)</text>
        <dbReference type="Rhea" id="RHEA:13985"/>
        <dbReference type="ChEBI" id="CHEBI:15378"/>
        <dbReference type="ChEBI" id="CHEBI:30616"/>
        <dbReference type="ChEBI" id="CHEBI:57476"/>
        <dbReference type="ChEBI" id="CHEBI:57590"/>
        <dbReference type="ChEBI" id="CHEBI:456216"/>
        <dbReference type="EC" id="2.7.1.39"/>
    </reaction>
</comment>
<keyword evidence="13" id="KW-1185">Reference proteome</keyword>
<dbReference type="InterPro" id="IPR013750">
    <property type="entry name" value="GHMP_kinase_C_dom"/>
</dbReference>
<keyword evidence="4 7" id="KW-0547">Nucleotide-binding</keyword>
<dbReference type="EMBL" id="NOWF01000001">
    <property type="protein sequence ID" value="OYD09924.1"/>
    <property type="molecule type" value="Genomic_DNA"/>
</dbReference>
<evidence type="ECO:0000256" key="9">
    <source>
        <dbReference type="SAM" id="MobiDB-lite"/>
    </source>
</evidence>
<evidence type="ECO:0000256" key="7">
    <source>
        <dbReference type="HAMAP-Rule" id="MF_00384"/>
    </source>
</evidence>
<dbReference type="GO" id="GO:0009088">
    <property type="term" value="P:threonine biosynthetic process"/>
    <property type="evidence" value="ECO:0007669"/>
    <property type="project" value="UniProtKB-UniRule"/>
</dbReference>
<dbReference type="InterPro" id="IPR020568">
    <property type="entry name" value="Ribosomal_Su5_D2-typ_SF"/>
</dbReference>
<evidence type="ECO:0000313" key="13">
    <source>
        <dbReference type="Proteomes" id="UP000215459"/>
    </source>
</evidence>
<evidence type="ECO:0000256" key="8">
    <source>
        <dbReference type="NCBIfam" id="TIGR00191"/>
    </source>
</evidence>
<evidence type="ECO:0000259" key="11">
    <source>
        <dbReference type="Pfam" id="PF08544"/>
    </source>
</evidence>
<dbReference type="NCBIfam" id="TIGR00191">
    <property type="entry name" value="thrB"/>
    <property type="match status" value="1"/>
</dbReference>
<dbReference type="InterPro" id="IPR006204">
    <property type="entry name" value="GHMP_kinase_N_dom"/>
</dbReference>
<evidence type="ECO:0000256" key="6">
    <source>
        <dbReference type="ARBA" id="ARBA00022840"/>
    </source>
</evidence>
<dbReference type="Gene3D" id="3.30.230.10">
    <property type="match status" value="1"/>
</dbReference>
<dbReference type="GO" id="GO:0005524">
    <property type="term" value="F:ATP binding"/>
    <property type="evidence" value="ECO:0007669"/>
    <property type="project" value="UniProtKB-UniRule"/>
</dbReference>
<protein>
    <recommendedName>
        <fullName evidence="7 8">Homoserine kinase</fullName>
        <shortName evidence="7">HK</shortName>
        <shortName evidence="7">HSK</shortName>
        <ecNumber evidence="7 8">2.7.1.39</ecNumber>
    </recommendedName>
</protein>
<evidence type="ECO:0000259" key="10">
    <source>
        <dbReference type="Pfam" id="PF00288"/>
    </source>
</evidence>
<dbReference type="HAMAP" id="MF_00384">
    <property type="entry name" value="Homoser_kinase"/>
    <property type="match status" value="1"/>
</dbReference>
<comment type="similarity">
    <text evidence="7">Belongs to the GHMP kinase family. Homoserine kinase subfamily.</text>
</comment>
<dbReference type="AlphaFoldDB" id="A0A235BCA8"/>
<evidence type="ECO:0000256" key="2">
    <source>
        <dbReference type="ARBA" id="ARBA00022679"/>
    </source>
</evidence>
<comment type="subcellular location">
    <subcellularLocation>
        <location evidence="7">Cytoplasm</location>
    </subcellularLocation>
</comment>
<dbReference type="GO" id="GO:0005737">
    <property type="term" value="C:cytoplasm"/>
    <property type="evidence" value="ECO:0007669"/>
    <property type="project" value="UniProtKB-SubCell"/>
</dbReference>
<keyword evidence="6 7" id="KW-0067">ATP-binding</keyword>
<dbReference type="OrthoDB" id="9769912at2"/>
<keyword evidence="7" id="KW-0963">Cytoplasm</keyword>
<dbReference type="GO" id="GO:0004413">
    <property type="term" value="F:homoserine kinase activity"/>
    <property type="evidence" value="ECO:0007669"/>
    <property type="project" value="UniProtKB-UniRule"/>
</dbReference>
<evidence type="ECO:0000256" key="1">
    <source>
        <dbReference type="ARBA" id="ARBA00022605"/>
    </source>
</evidence>
<dbReference type="Gene3D" id="3.30.70.890">
    <property type="entry name" value="GHMP kinase, C-terminal domain"/>
    <property type="match status" value="1"/>
</dbReference>